<name>A0A840C6B2_9RHOB</name>
<dbReference type="InterPro" id="IPR036514">
    <property type="entry name" value="SGNH_hydro_sf"/>
</dbReference>
<feature type="chain" id="PRO_5032527990" description="Sialate O-acetylesterase domain-containing protein" evidence="2">
    <location>
        <begin position="23"/>
        <end position="299"/>
    </location>
</feature>
<dbReference type="SUPFAM" id="SSF52266">
    <property type="entry name" value="SGNH hydrolase"/>
    <property type="match status" value="1"/>
</dbReference>
<organism evidence="4 5">
    <name type="scientific">Actibacterium naphthalenivorans</name>
    <dbReference type="NCBI Taxonomy" id="1614693"/>
    <lineage>
        <taxon>Bacteria</taxon>
        <taxon>Pseudomonadati</taxon>
        <taxon>Pseudomonadota</taxon>
        <taxon>Alphaproteobacteria</taxon>
        <taxon>Rhodobacterales</taxon>
        <taxon>Roseobacteraceae</taxon>
        <taxon>Actibacterium</taxon>
    </lineage>
</organism>
<accession>A0A840C6B2</accession>
<dbReference type="GO" id="GO:0016788">
    <property type="term" value="F:hydrolase activity, acting on ester bonds"/>
    <property type="evidence" value="ECO:0007669"/>
    <property type="project" value="UniProtKB-ARBA"/>
</dbReference>
<sequence>MLTFLRLLLLVALLFCAFTAGAIWSSTSNRPAQLFASTKSNIRQMLGLPKLWAPPPDEADPLGRTPVPCPDPEATFVVVTGGQSNAANTNSRQTETAPGDGVFTWFAGQCFTTRDPVLGASATGGSLWPVIGKGVAAELGRPVLFINGAIGGTQVSDWLDERSGYLGALERRIGSAQAAGFEPDLVLWHQGETDAGAMTDMAALDALFRALTGRLLTLMPQSRLYLFGASKCIGANRANGVPEVVAVQRAVADANDRIMRGMDTDQLDNDFRKDGCHFNSLGRDAIARQVVADIAAAFR</sequence>
<keyword evidence="2" id="KW-0732">Signal</keyword>
<feature type="domain" description="Sialate O-acetylesterase" evidence="3">
    <location>
        <begin position="133"/>
        <end position="286"/>
    </location>
</feature>
<evidence type="ECO:0000313" key="4">
    <source>
        <dbReference type="EMBL" id="MBB4020373.1"/>
    </source>
</evidence>
<gene>
    <name evidence="4" type="ORF">GGR17_000164</name>
</gene>
<evidence type="ECO:0000259" key="3">
    <source>
        <dbReference type="Pfam" id="PF03629"/>
    </source>
</evidence>
<dbReference type="Gene3D" id="3.40.50.1110">
    <property type="entry name" value="SGNH hydrolase"/>
    <property type="match status" value="1"/>
</dbReference>
<dbReference type="Pfam" id="PF03629">
    <property type="entry name" value="SASA"/>
    <property type="match status" value="1"/>
</dbReference>
<dbReference type="AlphaFoldDB" id="A0A840C6B2"/>
<evidence type="ECO:0000256" key="2">
    <source>
        <dbReference type="SAM" id="SignalP"/>
    </source>
</evidence>
<dbReference type="RefSeq" id="WP_054538483.1">
    <property type="nucleotide sequence ID" value="NZ_JACIEQ010000001.1"/>
</dbReference>
<keyword evidence="5" id="KW-1185">Reference proteome</keyword>
<comment type="caution">
    <text evidence="4">The sequence shown here is derived from an EMBL/GenBank/DDBJ whole genome shotgun (WGS) entry which is preliminary data.</text>
</comment>
<dbReference type="CDD" id="cd00229">
    <property type="entry name" value="SGNH_hydrolase"/>
    <property type="match status" value="1"/>
</dbReference>
<protein>
    <recommendedName>
        <fullName evidence="3">Sialate O-acetylesterase domain-containing protein</fullName>
    </recommendedName>
</protein>
<feature type="signal peptide" evidence="2">
    <location>
        <begin position="1"/>
        <end position="22"/>
    </location>
</feature>
<dbReference type="InterPro" id="IPR005181">
    <property type="entry name" value="SASA"/>
</dbReference>
<dbReference type="Proteomes" id="UP000585681">
    <property type="component" value="Unassembled WGS sequence"/>
</dbReference>
<evidence type="ECO:0000256" key="1">
    <source>
        <dbReference type="ARBA" id="ARBA00022801"/>
    </source>
</evidence>
<proteinExistence type="predicted"/>
<evidence type="ECO:0000313" key="5">
    <source>
        <dbReference type="Proteomes" id="UP000585681"/>
    </source>
</evidence>
<dbReference type="EMBL" id="JACIEQ010000001">
    <property type="protein sequence ID" value="MBB4020373.1"/>
    <property type="molecule type" value="Genomic_DNA"/>
</dbReference>
<reference evidence="4" key="1">
    <citation type="submission" date="2020-08" db="EMBL/GenBank/DDBJ databases">
        <title>Genomic Encyclopedia of Type Strains, Phase IV (KMG-IV): sequencing the most valuable type-strain genomes for metagenomic binning, comparative biology and taxonomic classification.</title>
        <authorList>
            <person name="Goeker M."/>
        </authorList>
    </citation>
    <scope>NUCLEOTIDE SEQUENCE [LARGE SCALE GENOMIC DNA]</scope>
    <source>
        <strain evidence="4">DSM 105040</strain>
    </source>
</reference>
<keyword evidence="1" id="KW-0378">Hydrolase</keyword>